<protein>
    <submittedName>
        <fullName evidence="2">Uncharacterized protein</fullName>
    </submittedName>
</protein>
<feature type="region of interest" description="Disordered" evidence="1">
    <location>
        <begin position="148"/>
        <end position="191"/>
    </location>
</feature>
<evidence type="ECO:0000256" key="1">
    <source>
        <dbReference type="SAM" id="MobiDB-lite"/>
    </source>
</evidence>
<proteinExistence type="predicted"/>
<accession>A0A0D2LZJ8</accession>
<feature type="compositionally biased region" description="Basic and acidic residues" evidence="1">
    <location>
        <begin position="489"/>
        <end position="501"/>
    </location>
</feature>
<gene>
    <name evidence="2" type="ORF">HYPSUDRAFT_58274</name>
</gene>
<dbReference type="AlphaFoldDB" id="A0A0D2LZJ8"/>
<feature type="compositionally biased region" description="Basic residues" evidence="1">
    <location>
        <begin position="81"/>
        <end position="94"/>
    </location>
</feature>
<feature type="region of interest" description="Disordered" evidence="1">
    <location>
        <begin position="593"/>
        <end position="614"/>
    </location>
</feature>
<feature type="compositionally biased region" description="Basic residues" evidence="1">
    <location>
        <begin position="902"/>
        <end position="912"/>
    </location>
</feature>
<feature type="region of interest" description="Disordered" evidence="1">
    <location>
        <begin position="806"/>
        <end position="836"/>
    </location>
</feature>
<evidence type="ECO:0000313" key="3">
    <source>
        <dbReference type="Proteomes" id="UP000054270"/>
    </source>
</evidence>
<feature type="compositionally biased region" description="Low complexity" evidence="1">
    <location>
        <begin position="170"/>
        <end position="184"/>
    </location>
</feature>
<feature type="region of interest" description="Disordered" evidence="1">
    <location>
        <begin position="902"/>
        <end position="926"/>
    </location>
</feature>
<organism evidence="2 3">
    <name type="scientific">Hypholoma sublateritium (strain FD-334 SS-4)</name>
    <dbReference type="NCBI Taxonomy" id="945553"/>
    <lineage>
        <taxon>Eukaryota</taxon>
        <taxon>Fungi</taxon>
        <taxon>Dikarya</taxon>
        <taxon>Basidiomycota</taxon>
        <taxon>Agaricomycotina</taxon>
        <taxon>Agaricomycetes</taxon>
        <taxon>Agaricomycetidae</taxon>
        <taxon>Agaricales</taxon>
        <taxon>Agaricineae</taxon>
        <taxon>Strophariaceae</taxon>
        <taxon>Hypholoma</taxon>
    </lineage>
</organism>
<evidence type="ECO:0000313" key="2">
    <source>
        <dbReference type="EMBL" id="KJA16328.1"/>
    </source>
</evidence>
<feature type="compositionally biased region" description="Basic residues" evidence="1">
    <location>
        <begin position="655"/>
        <end position="668"/>
    </location>
</feature>
<dbReference type="EMBL" id="KN817623">
    <property type="protein sequence ID" value="KJA16328.1"/>
    <property type="molecule type" value="Genomic_DNA"/>
</dbReference>
<feature type="compositionally biased region" description="Polar residues" evidence="1">
    <location>
        <begin position="916"/>
        <end position="926"/>
    </location>
</feature>
<feature type="region of interest" description="Disordered" evidence="1">
    <location>
        <begin position="1"/>
        <end position="23"/>
    </location>
</feature>
<feature type="region of interest" description="Disordered" evidence="1">
    <location>
        <begin position="540"/>
        <end position="575"/>
    </location>
</feature>
<feature type="region of interest" description="Disordered" evidence="1">
    <location>
        <begin position="67"/>
        <end position="94"/>
    </location>
</feature>
<sequence length="1059" mass="117477">MKTCTCNIATPSSPETSHLSDDTSTLGAGDVAFGWRASRFTEGRRHTMKTQKRRLWATIHLRWAPEPSPLGGGRLDSRKGGGARRNGHRGRRDLNVGRRKCRLLAAGVSIHGRAAAHNEDVHLQHHDPLRAQKRRLWATIHLRWAPETSPLGGERLDSRKGGGARRKRASTPGTSRPPSSPETSPLRDDTFTLGAGTVAFGRVSRFTERRRHARIAHIFTYAAPSIHGSPLHHPLTVSSPETPPFVRRGVDAGNVASVRRASRITEGRRHAQIAAVPSPDHLEPRNVAFCAAGHQLWKRRLCAAGVSKCGAAGAIEDMPAQAEATSAGYGSQVRRIKFQIVGRRAPSRTCLGELYSAAMQAGRSHILYSLWVTRTMKRRLSPATLSSGSLDGAISCEGPSIAKQIRLGMDYMRRCCSVVHTASGSRYSKDNIRAILTTNIIDASKYRLCAAGALIHGDAGTIKAFRRHRARPTASLFRRHHASRWAAHPSERASRQHTEVHRTHRPFGHTQCLIHSRLRRAPQHRSAVALNHALRVTHGLHTSSRVRDRDSIHHGSPSPIRRRSQPPPTAAGSADALPAYGVVSNNTQAYRNSNPSCVFPPQHPPPTHPTTPRTSAYAPWVAKMHIPASKTPNKRRSRAALHAHLPCPPCVPYHHAGRRRHSTPHARRSTAATGPHRSALPRDASDATNKSAPSKPPERTTYLAPQAIRRSAERRPMGYRALNSAERTLRKRASVCILTLTLKCTRATRLLRLVQMKLAAFSARRGVSTVQCTYLDVWADYVPRRLSTRRYASPLRGFAARRWSAGGTETQMTSAPRAPPARPPTPTTAKSPNLRRGGRYYQNEWMRARRMVEQRTRHIDDGTRQCKVHFLVWRTTQPHALYDNYTKLIARVFLARCCRRGGRKQGPRRYPKAHSQESTCATSSARSTERSVQQIPQHPATLSCTHHALTRGGFAASPNHPQHHVLQMDVAATPSPHLVVYALVHHYPRGIFKMNDTQAQARSRLLLCKPAVRPFCEAYGMHLPFFLHRQHPPLALYTSPTSSILALASTQQSDTKTYA</sequence>
<feature type="region of interest" description="Disordered" evidence="1">
    <location>
        <begin position="479"/>
        <end position="508"/>
    </location>
</feature>
<dbReference type="Proteomes" id="UP000054270">
    <property type="component" value="Unassembled WGS sequence"/>
</dbReference>
<feature type="compositionally biased region" description="Pro residues" evidence="1">
    <location>
        <begin position="817"/>
        <end position="826"/>
    </location>
</feature>
<reference evidence="3" key="1">
    <citation type="submission" date="2014-04" db="EMBL/GenBank/DDBJ databases">
        <title>Evolutionary Origins and Diversification of the Mycorrhizal Mutualists.</title>
        <authorList>
            <consortium name="DOE Joint Genome Institute"/>
            <consortium name="Mycorrhizal Genomics Consortium"/>
            <person name="Kohler A."/>
            <person name="Kuo A."/>
            <person name="Nagy L.G."/>
            <person name="Floudas D."/>
            <person name="Copeland A."/>
            <person name="Barry K.W."/>
            <person name="Cichocki N."/>
            <person name="Veneault-Fourrey C."/>
            <person name="LaButti K."/>
            <person name="Lindquist E.A."/>
            <person name="Lipzen A."/>
            <person name="Lundell T."/>
            <person name="Morin E."/>
            <person name="Murat C."/>
            <person name="Riley R."/>
            <person name="Ohm R."/>
            <person name="Sun H."/>
            <person name="Tunlid A."/>
            <person name="Henrissat B."/>
            <person name="Grigoriev I.V."/>
            <person name="Hibbett D.S."/>
            <person name="Martin F."/>
        </authorList>
    </citation>
    <scope>NUCLEOTIDE SEQUENCE [LARGE SCALE GENOMIC DNA]</scope>
    <source>
        <strain evidence="3">FD-334 SS-4</strain>
    </source>
</reference>
<keyword evidence="3" id="KW-1185">Reference proteome</keyword>
<feature type="region of interest" description="Disordered" evidence="1">
    <location>
        <begin position="648"/>
        <end position="716"/>
    </location>
</feature>
<name>A0A0D2LZJ8_HYPSF</name>